<feature type="transmembrane region" description="Helical" evidence="1">
    <location>
        <begin position="26"/>
        <end position="44"/>
    </location>
</feature>
<keyword evidence="1" id="KW-0472">Membrane</keyword>
<evidence type="ECO:0000256" key="1">
    <source>
        <dbReference type="SAM" id="Phobius"/>
    </source>
</evidence>
<organism evidence="2 3">
    <name type="scientific">Brachionus plicatilis</name>
    <name type="common">Marine rotifer</name>
    <name type="synonym">Brachionus muelleri</name>
    <dbReference type="NCBI Taxonomy" id="10195"/>
    <lineage>
        <taxon>Eukaryota</taxon>
        <taxon>Metazoa</taxon>
        <taxon>Spiralia</taxon>
        <taxon>Gnathifera</taxon>
        <taxon>Rotifera</taxon>
        <taxon>Eurotatoria</taxon>
        <taxon>Monogononta</taxon>
        <taxon>Pseudotrocha</taxon>
        <taxon>Ploima</taxon>
        <taxon>Brachionidae</taxon>
        <taxon>Brachionus</taxon>
    </lineage>
</organism>
<protein>
    <submittedName>
        <fullName evidence="2">Uncharacterized protein</fullName>
    </submittedName>
</protein>
<gene>
    <name evidence="2" type="ORF">BpHYR1_030946</name>
</gene>
<evidence type="ECO:0000313" key="3">
    <source>
        <dbReference type="Proteomes" id="UP000276133"/>
    </source>
</evidence>
<evidence type="ECO:0000313" key="2">
    <source>
        <dbReference type="EMBL" id="RNA39923.1"/>
    </source>
</evidence>
<dbReference type="Proteomes" id="UP000276133">
    <property type="component" value="Unassembled WGS sequence"/>
</dbReference>
<keyword evidence="3" id="KW-1185">Reference proteome</keyword>
<sequence>MIKLNAYMDNLGSFEENLLFTMDKEFSLILNQILLTIIFFMLFFNDHLISSKMVSLQTKNPIVQFKVKKVQLSMLHFFTKFRHHQPTVTLSAFLKFPEFSLRKPVFLCLLVPYYSQHTISSVVREGTKAFLNILSRSLGFKKSSKNSTDKQNFGIWAYSLRFDQLDRQNKNLIPNLSFQIRFSDYLFPHLNHLHFPLNQEESMDYSRIVRQFSLDYPTHFSNLLPYDLYLMSSPFNLLWASSMALGKLPVSNVLLFCPFHQYLSAYPSIIVIESPRSNSNLSASLKTHVGYR</sequence>
<keyword evidence="1" id="KW-0812">Transmembrane</keyword>
<accession>A0A3M7SVX1</accession>
<comment type="caution">
    <text evidence="2">The sequence shown here is derived from an EMBL/GenBank/DDBJ whole genome shotgun (WGS) entry which is preliminary data.</text>
</comment>
<name>A0A3M7SVX1_BRAPC</name>
<proteinExistence type="predicted"/>
<dbReference type="EMBL" id="REGN01000696">
    <property type="protein sequence ID" value="RNA39923.1"/>
    <property type="molecule type" value="Genomic_DNA"/>
</dbReference>
<reference evidence="2 3" key="1">
    <citation type="journal article" date="2018" name="Sci. Rep.">
        <title>Genomic signatures of local adaptation to the degree of environmental predictability in rotifers.</title>
        <authorList>
            <person name="Franch-Gras L."/>
            <person name="Hahn C."/>
            <person name="Garcia-Roger E.M."/>
            <person name="Carmona M.J."/>
            <person name="Serra M."/>
            <person name="Gomez A."/>
        </authorList>
    </citation>
    <scope>NUCLEOTIDE SEQUENCE [LARGE SCALE GENOMIC DNA]</scope>
    <source>
        <strain evidence="2">HYR1</strain>
    </source>
</reference>
<keyword evidence="1" id="KW-1133">Transmembrane helix</keyword>
<dbReference type="AlphaFoldDB" id="A0A3M7SVX1"/>